<proteinExistence type="predicted"/>
<feature type="region of interest" description="Disordered" evidence="1">
    <location>
        <begin position="34"/>
        <end position="93"/>
    </location>
</feature>
<accession>A0A6B0U2S8</accession>
<evidence type="ECO:0000313" key="2">
    <source>
        <dbReference type="EMBL" id="MXU86809.1"/>
    </source>
</evidence>
<protein>
    <submittedName>
        <fullName evidence="2">Putative secreted protein</fullName>
    </submittedName>
</protein>
<organism evidence="2">
    <name type="scientific">Ixodes ricinus</name>
    <name type="common">Common tick</name>
    <name type="synonym">Acarus ricinus</name>
    <dbReference type="NCBI Taxonomy" id="34613"/>
    <lineage>
        <taxon>Eukaryota</taxon>
        <taxon>Metazoa</taxon>
        <taxon>Ecdysozoa</taxon>
        <taxon>Arthropoda</taxon>
        <taxon>Chelicerata</taxon>
        <taxon>Arachnida</taxon>
        <taxon>Acari</taxon>
        <taxon>Parasitiformes</taxon>
        <taxon>Ixodida</taxon>
        <taxon>Ixodoidea</taxon>
        <taxon>Ixodidae</taxon>
        <taxon>Ixodinae</taxon>
        <taxon>Ixodes</taxon>
    </lineage>
</organism>
<dbReference type="EMBL" id="GIFC01004726">
    <property type="protein sequence ID" value="MXU86809.1"/>
    <property type="molecule type" value="Transcribed_RNA"/>
</dbReference>
<dbReference type="AlphaFoldDB" id="A0A6B0U2S8"/>
<evidence type="ECO:0000256" key="1">
    <source>
        <dbReference type="SAM" id="MobiDB-lite"/>
    </source>
</evidence>
<sequence>MRRACALRAALLMSSAGQNGGRGPERRQHNFQALRSARMPPREDGAADGGRGAWPLPQVEGDLPQPAHPARARGTPQDLRGHPRPVHGPAAAV</sequence>
<reference evidence="2" key="1">
    <citation type="submission" date="2019-12" db="EMBL/GenBank/DDBJ databases">
        <title>An insight into the sialome of adult female Ixodes ricinus ticks feeding for 6 days.</title>
        <authorList>
            <person name="Perner J."/>
            <person name="Ribeiro J.M.C."/>
        </authorList>
    </citation>
    <scope>NUCLEOTIDE SEQUENCE</scope>
    <source>
        <strain evidence="2">Semi-engorged</strain>
        <tissue evidence="2">Salivary glands</tissue>
    </source>
</reference>
<name>A0A6B0U2S8_IXORI</name>